<organism evidence="1 2">
    <name type="scientific">Streptococcus pneumoniae</name>
    <dbReference type="NCBI Taxonomy" id="1313"/>
    <lineage>
        <taxon>Bacteria</taxon>
        <taxon>Bacillati</taxon>
        <taxon>Bacillota</taxon>
        <taxon>Bacilli</taxon>
        <taxon>Lactobacillales</taxon>
        <taxon>Streptococcaceae</taxon>
        <taxon>Streptococcus</taxon>
    </lineage>
</organism>
<dbReference type="EMBL" id="CRVC01000037">
    <property type="protein sequence ID" value="COR94150.1"/>
    <property type="molecule type" value="Genomic_DNA"/>
</dbReference>
<dbReference type="PROSITE" id="PS50943">
    <property type="entry name" value="HTH_CROC1"/>
    <property type="match status" value="1"/>
</dbReference>
<dbReference type="Gene3D" id="1.25.40.10">
    <property type="entry name" value="Tetratricopeptide repeat domain"/>
    <property type="match status" value="1"/>
</dbReference>
<dbReference type="InterPro" id="IPR010057">
    <property type="entry name" value="Transcription_activator_Rgg_C"/>
</dbReference>
<dbReference type="Pfam" id="PF21259">
    <property type="entry name" value="Rgg_C"/>
    <property type="match status" value="1"/>
</dbReference>
<reference evidence="1 2" key="1">
    <citation type="submission" date="2015-03" db="EMBL/GenBank/DDBJ databases">
        <authorList>
            <person name="Murphy D."/>
        </authorList>
    </citation>
    <scope>NUCLEOTIDE SEQUENCE [LARGE SCALE GENOMIC DNA]</scope>
    <source>
        <strain evidence="1 2">SMRU1708</strain>
    </source>
</reference>
<evidence type="ECO:0000313" key="1">
    <source>
        <dbReference type="EMBL" id="COR94150.1"/>
    </source>
</evidence>
<dbReference type="AlphaFoldDB" id="A0A0T9A2W2"/>
<dbReference type="InterPro" id="IPR010982">
    <property type="entry name" value="Lambda_DNA-bd_dom_sf"/>
</dbReference>
<dbReference type="GO" id="GO:0003677">
    <property type="term" value="F:DNA binding"/>
    <property type="evidence" value="ECO:0007669"/>
    <property type="project" value="InterPro"/>
</dbReference>
<dbReference type="PANTHER" id="PTHR37038:SF12">
    <property type="entry name" value="TRANSCRIPTIONAL REGULATOR"/>
    <property type="match status" value="1"/>
</dbReference>
<dbReference type="Proteomes" id="UP000046095">
    <property type="component" value="Unassembled WGS sequence"/>
</dbReference>
<name>A0A0T9A2W2_STREE</name>
<dbReference type="InterPro" id="IPR053163">
    <property type="entry name" value="HTH-type_regulator_Rgg"/>
</dbReference>
<dbReference type="InterPro" id="IPR001387">
    <property type="entry name" value="Cro/C1-type_HTH"/>
</dbReference>
<evidence type="ECO:0000313" key="2">
    <source>
        <dbReference type="Proteomes" id="UP000046095"/>
    </source>
</evidence>
<gene>
    <name evidence="1" type="ORF">ERS021218_02060</name>
</gene>
<dbReference type="CDD" id="cd00093">
    <property type="entry name" value="HTH_XRE"/>
    <property type="match status" value="1"/>
</dbReference>
<dbReference type="PANTHER" id="PTHR37038">
    <property type="entry name" value="TRANSCRIPTIONAL REGULATOR-RELATED"/>
    <property type="match status" value="1"/>
</dbReference>
<protein>
    <submittedName>
        <fullName evidence="1">Transcriptional activator, Rgg/GadR/MutR family protein</fullName>
    </submittedName>
</protein>
<dbReference type="InterPro" id="IPR011990">
    <property type="entry name" value="TPR-like_helical_dom_sf"/>
</dbReference>
<proteinExistence type="predicted"/>
<dbReference type="NCBIfam" id="TIGR01716">
    <property type="entry name" value="RGG_Cterm"/>
    <property type="match status" value="1"/>
</dbReference>
<accession>A0A0T9A2W2</accession>
<dbReference type="SUPFAM" id="SSF47413">
    <property type="entry name" value="lambda repressor-like DNA-binding domains"/>
    <property type="match status" value="1"/>
</dbReference>
<sequence>MLGKWEIMKSKLGITLRKVRKGKQISLCSVADEHLSKSQISRFERGESEISCIRLINILDKLHITLDEFLVLHDEDYTNTELFANLVQYIRKQYSSQNINNIACLLSDTSDYTLNSFEKTMVKSILHTMDSNIIPSDEELLHLTDYLFKVEKWGYYEIILLGNCVRTINYNSYFLLTKQMLNNYIYSSLNKTNKQIVSQLAINCFILSIDKEEFSNCSYLISKIKTLLDNELNFYEQTVFLYATGYFEFKRCQSTSGIEKMKQAIQVFDILGEDKLKLHYTDHFNKLVNKK</sequence>